<feature type="transmembrane region" description="Helical" evidence="12">
    <location>
        <begin position="180"/>
        <end position="205"/>
    </location>
</feature>
<keyword evidence="9 12" id="KW-1133">Transmembrane helix</keyword>
<evidence type="ECO:0000256" key="1">
    <source>
        <dbReference type="ARBA" id="ARBA00004651"/>
    </source>
</evidence>
<evidence type="ECO:0000256" key="2">
    <source>
        <dbReference type="ARBA" id="ARBA00009819"/>
    </source>
</evidence>
<feature type="compositionally biased region" description="Polar residues" evidence="13">
    <location>
        <begin position="430"/>
        <end position="454"/>
    </location>
</feature>
<dbReference type="InterPro" id="IPR002585">
    <property type="entry name" value="Cyt-d_ubiquinol_oxidase_su_1"/>
</dbReference>
<feature type="transmembrane region" description="Helical" evidence="12">
    <location>
        <begin position="12"/>
        <end position="33"/>
    </location>
</feature>
<protein>
    <submittedName>
        <fullName evidence="14">Cytochrome ubiquinol oxidase subunit I</fullName>
    </submittedName>
</protein>
<evidence type="ECO:0000256" key="12">
    <source>
        <dbReference type="PIRNR" id="PIRNR006446"/>
    </source>
</evidence>
<keyword evidence="6 12" id="KW-0812">Transmembrane</keyword>
<evidence type="ECO:0000256" key="6">
    <source>
        <dbReference type="ARBA" id="ARBA00022692"/>
    </source>
</evidence>
<dbReference type="GO" id="GO:0020037">
    <property type="term" value="F:heme binding"/>
    <property type="evidence" value="ECO:0007669"/>
    <property type="project" value="TreeGrafter"/>
</dbReference>
<comment type="similarity">
    <text evidence="2 12">Belongs to the cytochrome ubiquinol oxidase subunit 1 family.</text>
</comment>
<keyword evidence="10 12" id="KW-0408">Iron</keyword>
<reference evidence="14 15" key="1">
    <citation type="submission" date="2018-06" db="EMBL/GenBank/DDBJ databases">
        <title>Phytoactinopolyspora halophila sp. nov., a novel halophilic actinomycete isolated from a saline soil in China.</title>
        <authorList>
            <person name="Tang S.-K."/>
        </authorList>
    </citation>
    <scope>NUCLEOTIDE SEQUENCE [LARGE SCALE GENOMIC DNA]</scope>
    <source>
        <strain evidence="14 15">YIM 96934</strain>
    </source>
</reference>
<keyword evidence="3 12" id="KW-0813">Transport</keyword>
<feature type="transmembrane region" description="Helical" evidence="12">
    <location>
        <begin position="217"/>
        <end position="242"/>
    </location>
</feature>
<evidence type="ECO:0000256" key="9">
    <source>
        <dbReference type="ARBA" id="ARBA00022989"/>
    </source>
</evidence>
<evidence type="ECO:0000256" key="8">
    <source>
        <dbReference type="ARBA" id="ARBA00022982"/>
    </source>
</evidence>
<dbReference type="Pfam" id="PF01654">
    <property type="entry name" value="Cyt_bd_oxida_I"/>
    <property type="match status" value="2"/>
</dbReference>
<evidence type="ECO:0000313" key="15">
    <source>
        <dbReference type="Proteomes" id="UP000250462"/>
    </source>
</evidence>
<keyword evidence="4 12" id="KW-1003">Cell membrane</keyword>
<evidence type="ECO:0000256" key="13">
    <source>
        <dbReference type="SAM" id="MobiDB-lite"/>
    </source>
</evidence>
<name>A0A329R6T1_9ACTN</name>
<feature type="transmembrane region" description="Helical" evidence="12">
    <location>
        <begin position="325"/>
        <end position="343"/>
    </location>
</feature>
<feature type="transmembrane region" description="Helical" evidence="12">
    <location>
        <begin position="373"/>
        <end position="393"/>
    </location>
</feature>
<feature type="transmembrane region" description="Helical" evidence="12">
    <location>
        <begin position="127"/>
        <end position="144"/>
    </location>
</feature>
<proteinExistence type="inferred from homology"/>
<dbReference type="PANTHER" id="PTHR30365:SF15">
    <property type="entry name" value="CYTOCHROME BD UBIQUINOL OXIDASE SUBUNIT 1"/>
    <property type="match status" value="1"/>
</dbReference>
<keyword evidence="5 12" id="KW-0349">Heme</keyword>
<keyword evidence="8 12" id="KW-0249">Electron transport</keyword>
<dbReference type="GO" id="GO:0070069">
    <property type="term" value="C:cytochrome complex"/>
    <property type="evidence" value="ECO:0007669"/>
    <property type="project" value="UniProtKB-UniRule"/>
</dbReference>
<dbReference type="GO" id="GO:0019646">
    <property type="term" value="P:aerobic electron transport chain"/>
    <property type="evidence" value="ECO:0007669"/>
    <property type="project" value="InterPro"/>
</dbReference>
<dbReference type="AlphaFoldDB" id="A0A329R6T1"/>
<dbReference type="PANTHER" id="PTHR30365">
    <property type="entry name" value="CYTOCHROME D UBIQUINOL OXIDASE"/>
    <property type="match status" value="1"/>
</dbReference>
<dbReference type="RefSeq" id="WP_112256472.1">
    <property type="nucleotide sequence ID" value="NZ_QMIG01000001.1"/>
</dbReference>
<organism evidence="14 15">
    <name type="scientific">Phytoactinopolyspora halophila</name>
    <dbReference type="NCBI Taxonomy" id="1981511"/>
    <lineage>
        <taxon>Bacteria</taxon>
        <taxon>Bacillati</taxon>
        <taxon>Actinomycetota</taxon>
        <taxon>Actinomycetes</taxon>
        <taxon>Jiangellales</taxon>
        <taxon>Jiangellaceae</taxon>
        <taxon>Phytoactinopolyspora</taxon>
    </lineage>
</organism>
<evidence type="ECO:0000313" key="14">
    <source>
        <dbReference type="EMBL" id="RAW18758.1"/>
    </source>
</evidence>
<evidence type="ECO:0000256" key="7">
    <source>
        <dbReference type="ARBA" id="ARBA00022723"/>
    </source>
</evidence>
<evidence type="ECO:0000256" key="11">
    <source>
        <dbReference type="ARBA" id="ARBA00023136"/>
    </source>
</evidence>
<feature type="region of interest" description="Disordered" evidence="13">
    <location>
        <begin position="428"/>
        <end position="454"/>
    </location>
</feature>
<comment type="caution">
    <text evidence="14">The sequence shown here is derived from an EMBL/GenBank/DDBJ whole genome shotgun (WGS) entry which is preliminary data.</text>
</comment>
<keyword evidence="7 12" id="KW-0479">Metal-binding</keyword>
<evidence type="ECO:0000256" key="5">
    <source>
        <dbReference type="ARBA" id="ARBA00022617"/>
    </source>
</evidence>
<evidence type="ECO:0000256" key="4">
    <source>
        <dbReference type="ARBA" id="ARBA00022475"/>
    </source>
</evidence>
<dbReference type="GO" id="GO:0046872">
    <property type="term" value="F:metal ion binding"/>
    <property type="evidence" value="ECO:0007669"/>
    <property type="project" value="UniProtKB-UniRule"/>
</dbReference>
<comment type="subcellular location">
    <subcellularLocation>
        <location evidence="1">Cell membrane</location>
        <topology evidence="1">Multi-pass membrane protein</topology>
    </subcellularLocation>
</comment>
<accession>A0A329R6T1</accession>
<dbReference type="GO" id="GO:0005886">
    <property type="term" value="C:plasma membrane"/>
    <property type="evidence" value="ECO:0007669"/>
    <property type="project" value="UniProtKB-SubCell"/>
</dbReference>
<dbReference type="OrthoDB" id="9807042at2"/>
<keyword evidence="15" id="KW-1185">Reference proteome</keyword>
<evidence type="ECO:0000256" key="3">
    <source>
        <dbReference type="ARBA" id="ARBA00022448"/>
    </source>
</evidence>
<sequence length="454" mass="50287">MAAVDVARLQFALTATLHFLFVVITLGLTPLIAIMQTRWAITGKAVHEQMTRFWGQLYVINYAIGIVSGLVMEFQFGLHWTGLMEFAGDVFGAPLAIETLVAFFLESTFLGMWIFGWHRLNRWVHTVLFWLVTLTAYLSAYWVMVANGFLQEPAGHVVEDGVARIDDIGALLSNEQAIGALLHIAPASILTGCVLILGVSAWHFLRGTPDVDFFRRSVRLAVVAGVVAVWSTVIMGFAQFAYMTEGKLLAFGASAAERADVQAEMEAVHGPGNWTPPEWVSFVWPVMEWIGHLYSFLFIGLLVLLIKNAFDRARPAWFRRAWHRFYVWTIPLPVIAVICGWLLREVGRQPWMVYGELRVDDAVAPHGVTRMTISLVLFGGAVAALAAIDWWVIARLARRGPRHVVLGSDLGGHDLDVPGVAFAGERRSDSAASQHVPGSNEARTAQPLSNIERT</sequence>
<dbReference type="Proteomes" id="UP000250462">
    <property type="component" value="Unassembled WGS sequence"/>
</dbReference>
<feature type="transmembrane region" description="Helical" evidence="12">
    <location>
        <begin position="91"/>
        <end position="115"/>
    </location>
</feature>
<dbReference type="EMBL" id="QMIG01000001">
    <property type="protein sequence ID" value="RAW18758.1"/>
    <property type="molecule type" value="Genomic_DNA"/>
</dbReference>
<keyword evidence="11 12" id="KW-0472">Membrane</keyword>
<feature type="transmembrane region" description="Helical" evidence="12">
    <location>
        <begin position="53"/>
        <end position="71"/>
    </location>
</feature>
<gene>
    <name evidence="14" type="ORF">DPM12_01435</name>
</gene>
<feature type="transmembrane region" description="Helical" evidence="12">
    <location>
        <begin position="282"/>
        <end position="305"/>
    </location>
</feature>
<evidence type="ECO:0000256" key="10">
    <source>
        <dbReference type="ARBA" id="ARBA00023004"/>
    </source>
</evidence>
<dbReference type="GO" id="GO:0009055">
    <property type="term" value="F:electron transfer activity"/>
    <property type="evidence" value="ECO:0007669"/>
    <property type="project" value="UniProtKB-UniRule"/>
</dbReference>
<dbReference type="GO" id="GO:0016682">
    <property type="term" value="F:oxidoreductase activity, acting on diphenols and related substances as donors, oxygen as acceptor"/>
    <property type="evidence" value="ECO:0007669"/>
    <property type="project" value="TreeGrafter"/>
</dbReference>
<dbReference type="PIRSF" id="PIRSF006446">
    <property type="entry name" value="Cyt_quinol_oxidase_1"/>
    <property type="match status" value="1"/>
</dbReference>